<evidence type="ECO:0000313" key="8">
    <source>
        <dbReference type="EMBL" id="SVE57702.1"/>
    </source>
</evidence>
<dbReference type="InterPro" id="IPR029063">
    <property type="entry name" value="SAM-dependent_MTases_sf"/>
</dbReference>
<reference evidence="8" key="1">
    <citation type="submission" date="2018-05" db="EMBL/GenBank/DDBJ databases">
        <authorList>
            <person name="Lanie J.A."/>
            <person name="Ng W.-L."/>
            <person name="Kazmierczak K.M."/>
            <person name="Andrzejewski T.M."/>
            <person name="Davidsen T.M."/>
            <person name="Wayne K.J."/>
            <person name="Tettelin H."/>
            <person name="Glass J.I."/>
            <person name="Rusch D."/>
            <person name="Podicherti R."/>
            <person name="Tsui H.-C.T."/>
            <person name="Winkler M.E."/>
        </authorList>
    </citation>
    <scope>NUCLEOTIDE SEQUENCE</scope>
</reference>
<protein>
    <recommendedName>
        <fullName evidence="3">protein-L-isoaspartate(D-aspartate) O-methyltransferase</fullName>
        <ecNumber evidence="3">2.1.1.77</ecNumber>
    </recommendedName>
</protein>
<keyword evidence="6" id="KW-0808">Transferase</keyword>
<accession>A0A383ELA3</accession>
<keyword evidence="5" id="KW-0489">Methyltransferase</keyword>
<evidence type="ECO:0000256" key="2">
    <source>
        <dbReference type="ARBA" id="ARBA00005369"/>
    </source>
</evidence>
<feature type="non-terminal residue" evidence="8">
    <location>
        <position position="206"/>
    </location>
</feature>
<dbReference type="Gene3D" id="3.40.50.150">
    <property type="entry name" value="Vaccinia Virus protein VP39"/>
    <property type="match status" value="1"/>
</dbReference>
<dbReference type="GO" id="GO:0032259">
    <property type="term" value="P:methylation"/>
    <property type="evidence" value="ECO:0007669"/>
    <property type="project" value="UniProtKB-KW"/>
</dbReference>
<proteinExistence type="inferred from homology"/>
<evidence type="ECO:0000256" key="3">
    <source>
        <dbReference type="ARBA" id="ARBA00011890"/>
    </source>
</evidence>
<organism evidence="8">
    <name type="scientific">marine metagenome</name>
    <dbReference type="NCBI Taxonomy" id="408172"/>
    <lineage>
        <taxon>unclassified sequences</taxon>
        <taxon>metagenomes</taxon>
        <taxon>ecological metagenomes</taxon>
    </lineage>
</organism>
<dbReference type="SUPFAM" id="SSF53335">
    <property type="entry name" value="S-adenosyl-L-methionine-dependent methyltransferases"/>
    <property type="match status" value="1"/>
</dbReference>
<dbReference type="FunFam" id="3.40.50.150:FF:000010">
    <property type="entry name" value="Protein-L-isoaspartate O-methyltransferase"/>
    <property type="match status" value="1"/>
</dbReference>
<dbReference type="Pfam" id="PF01135">
    <property type="entry name" value="PCMT"/>
    <property type="match status" value="1"/>
</dbReference>
<evidence type="ECO:0000256" key="1">
    <source>
        <dbReference type="ARBA" id="ARBA00004496"/>
    </source>
</evidence>
<comment type="similarity">
    <text evidence="2">Belongs to the methyltransferase superfamily. L-isoaspartyl/D-aspartyl protein methyltransferase family.</text>
</comment>
<dbReference type="CDD" id="cd02440">
    <property type="entry name" value="AdoMet_MTases"/>
    <property type="match status" value="1"/>
</dbReference>
<dbReference type="GO" id="GO:0005737">
    <property type="term" value="C:cytoplasm"/>
    <property type="evidence" value="ECO:0007669"/>
    <property type="project" value="UniProtKB-SubCell"/>
</dbReference>
<evidence type="ECO:0000256" key="6">
    <source>
        <dbReference type="ARBA" id="ARBA00022679"/>
    </source>
</evidence>
<dbReference type="PROSITE" id="PS01279">
    <property type="entry name" value="PCMT"/>
    <property type="match status" value="1"/>
</dbReference>
<dbReference type="NCBIfam" id="NF001453">
    <property type="entry name" value="PRK00312.1"/>
    <property type="match status" value="1"/>
</dbReference>
<keyword evidence="4" id="KW-0963">Cytoplasm</keyword>
<dbReference type="PANTHER" id="PTHR11579">
    <property type="entry name" value="PROTEIN-L-ISOASPARTATE O-METHYLTRANSFERASE"/>
    <property type="match status" value="1"/>
</dbReference>
<dbReference type="EC" id="2.1.1.77" evidence="3"/>
<gene>
    <name evidence="8" type="ORF">METZ01_LOCUS510556</name>
</gene>
<evidence type="ECO:0000256" key="7">
    <source>
        <dbReference type="ARBA" id="ARBA00022691"/>
    </source>
</evidence>
<dbReference type="InterPro" id="IPR000682">
    <property type="entry name" value="PCMT"/>
</dbReference>
<comment type="subcellular location">
    <subcellularLocation>
        <location evidence="1">Cytoplasm</location>
    </subcellularLocation>
</comment>
<evidence type="ECO:0000256" key="4">
    <source>
        <dbReference type="ARBA" id="ARBA00022490"/>
    </source>
</evidence>
<dbReference type="PANTHER" id="PTHR11579:SF0">
    <property type="entry name" value="PROTEIN-L-ISOASPARTATE(D-ASPARTATE) O-METHYLTRANSFERASE"/>
    <property type="match status" value="1"/>
</dbReference>
<dbReference type="NCBIfam" id="TIGR00080">
    <property type="entry name" value="pimt"/>
    <property type="match status" value="1"/>
</dbReference>
<name>A0A383ELA3_9ZZZZ</name>
<keyword evidence="7" id="KW-0949">S-adenosyl-L-methionine</keyword>
<sequence>MGSFFKVFFPYLVTAFCSPFFMPKAVLSVDFDSARREMVEDQIMRRGIRDRAVLQALLQVPRHLFVEPGFLSRAYSDSALPIKENQTISQPYIVALMTQSAMLNADDRVLEIGTGSAYQAAVLAEIVKEVYTIEIVESLARTADSKLKRLGYKNVTVRHGDGYRGWQEKSPFDAILITAAAPKIPQLLVDQLKVGGRMVLPLGKTR</sequence>
<dbReference type="EMBL" id="UINC01226992">
    <property type="protein sequence ID" value="SVE57702.1"/>
    <property type="molecule type" value="Genomic_DNA"/>
</dbReference>
<evidence type="ECO:0000256" key="5">
    <source>
        <dbReference type="ARBA" id="ARBA00022603"/>
    </source>
</evidence>
<dbReference type="GO" id="GO:0004719">
    <property type="term" value="F:protein-L-isoaspartate (D-aspartate) O-methyltransferase activity"/>
    <property type="evidence" value="ECO:0007669"/>
    <property type="project" value="UniProtKB-EC"/>
</dbReference>
<dbReference type="AlphaFoldDB" id="A0A383ELA3"/>